<dbReference type="PANTHER" id="PTHR23088:SF27">
    <property type="entry name" value="DEAMINATED GLUTATHIONE AMIDASE"/>
    <property type="match status" value="1"/>
</dbReference>
<dbReference type="Proteomes" id="UP000028931">
    <property type="component" value="Chromosome"/>
</dbReference>
<dbReference type="Gene3D" id="3.60.110.10">
    <property type="entry name" value="Carbon-nitrogen hydrolase"/>
    <property type="match status" value="1"/>
</dbReference>
<dbReference type="SUPFAM" id="SSF56317">
    <property type="entry name" value="Carbon-nitrogen hydrolase"/>
    <property type="match status" value="1"/>
</dbReference>
<proteinExistence type="predicted"/>
<dbReference type="GO" id="GO:0016787">
    <property type="term" value="F:hydrolase activity"/>
    <property type="evidence" value="ECO:0007669"/>
    <property type="project" value="UniProtKB-KW"/>
</dbReference>
<evidence type="ECO:0000259" key="1">
    <source>
        <dbReference type="PROSITE" id="PS50263"/>
    </source>
</evidence>
<keyword evidence="2" id="KW-0378">Hydrolase</keyword>
<dbReference type="KEGG" id="palk:PSAKL28_32040"/>
<reference evidence="2 3" key="1">
    <citation type="submission" date="2014-07" db="EMBL/GenBank/DDBJ databases">
        <authorList>
            <person name="Lee K."/>
            <person name="Lim J.Y."/>
            <person name="Hwang I."/>
        </authorList>
    </citation>
    <scope>NUCLEOTIDE SEQUENCE [LARGE SCALE GENOMIC DNA]</scope>
    <source>
        <strain evidence="2 3">KL28</strain>
    </source>
</reference>
<gene>
    <name evidence="2" type="ORF">PSAKL28_32040</name>
</gene>
<dbReference type="EMBL" id="CP009048">
    <property type="protein sequence ID" value="AIL62371.1"/>
    <property type="molecule type" value="Genomic_DNA"/>
</dbReference>
<dbReference type="InterPro" id="IPR044083">
    <property type="entry name" value="RamA-like"/>
</dbReference>
<name>A0A077FGH4_9PSED</name>
<dbReference type="HOGENOM" id="CLU_030130_3_1_6"/>
<dbReference type="PANTHER" id="PTHR23088">
    <property type="entry name" value="NITRILASE-RELATED"/>
    <property type="match status" value="1"/>
</dbReference>
<dbReference type="CDD" id="cd07576">
    <property type="entry name" value="R-amidase_like"/>
    <property type="match status" value="1"/>
</dbReference>
<evidence type="ECO:0000313" key="2">
    <source>
        <dbReference type="EMBL" id="AIL62371.1"/>
    </source>
</evidence>
<dbReference type="OrthoDB" id="9803803at2"/>
<dbReference type="RefSeq" id="WP_038612342.1">
    <property type="nucleotide sequence ID" value="NZ_CP009048.1"/>
</dbReference>
<dbReference type="InterPro" id="IPR003010">
    <property type="entry name" value="C-N_Hydrolase"/>
</dbReference>
<protein>
    <submittedName>
        <fullName evidence="2">Carbon-nitrogen hydrolase</fullName>
    </submittedName>
</protein>
<dbReference type="InterPro" id="IPR036526">
    <property type="entry name" value="C-N_Hydrolase_sf"/>
</dbReference>
<evidence type="ECO:0000313" key="3">
    <source>
        <dbReference type="Proteomes" id="UP000028931"/>
    </source>
</evidence>
<dbReference type="PROSITE" id="PS50263">
    <property type="entry name" value="CN_HYDROLASE"/>
    <property type="match status" value="1"/>
</dbReference>
<dbReference type="Pfam" id="PF00795">
    <property type="entry name" value="CN_hydrolase"/>
    <property type="match status" value="1"/>
</dbReference>
<organism evidence="2 3">
    <name type="scientific">Pseudomonas alkylphenolica</name>
    <dbReference type="NCBI Taxonomy" id="237609"/>
    <lineage>
        <taxon>Bacteria</taxon>
        <taxon>Pseudomonadati</taxon>
        <taxon>Pseudomonadota</taxon>
        <taxon>Gammaproteobacteria</taxon>
        <taxon>Pseudomonadales</taxon>
        <taxon>Pseudomonadaceae</taxon>
        <taxon>Pseudomonas</taxon>
    </lineage>
</organism>
<feature type="domain" description="CN hydrolase" evidence="1">
    <location>
        <begin position="1"/>
        <end position="234"/>
    </location>
</feature>
<sequence length="271" mass="29858">MKIELIQIDGRDGDTAYNLQRTLEAIASCKADTDLLVFPETQLMGFASAEQLPLVAEPLHGPALQTVQQAVRERDVAVVIGVAEQADGVYYNTSVLLTPEGIALSYRKTHLWPSERGLFQPGDRYASACWKGLRIGLLICYDIELPESSRALGQLGVDLIIVSNGNMDPYGPVHRTAIMARAQENQAFAVMVNRVGAGDGGLLFAGGSAAVDPFGRVLFEAGRETCRQQIELDLKQLQLARRDYDYLKDRRLQLPGTRIEHPDGRRELLIP</sequence>
<dbReference type="eggNOG" id="COG0388">
    <property type="taxonomic scope" value="Bacteria"/>
</dbReference>
<dbReference type="AlphaFoldDB" id="A0A077FGH4"/>
<accession>A0A077FGH4</accession>